<dbReference type="InterPro" id="IPR050171">
    <property type="entry name" value="MFS_Transporters"/>
</dbReference>
<dbReference type="eggNOG" id="COG2223">
    <property type="taxonomic scope" value="Bacteria"/>
</dbReference>
<dbReference type="InterPro" id="IPR036259">
    <property type="entry name" value="MFS_trans_sf"/>
</dbReference>
<feature type="transmembrane region" description="Helical" evidence="8">
    <location>
        <begin position="144"/>
        <end position="165"/>
    </location>
</feature>
<feature type="transmembrane region" description="Helical" evidence="8">
    <location>
        <begin position="78"/>
        <end position="102"/>
    </location>
</feature>
<dbReference type="Gene3D" id="1.20.1250.20">
    <property type="entry name" value="MFS general substrate transporter like domains"/>
    <property type="match status" value="2"/>
</dbReference>
<feature type="region of interest" description="Disordered" evidence="7">
    <location>
        <begin position="187"/>
        <end position="238"/>
    </location>
</feature>
<feature type="transmembrane region" description="Helical" evidence="8">
    <location>
        <begin position="290"/>
        <end position="308"/>
    </location>
</feature>
<accession>E6SIR5</accession>
<feature type="transmembrane region" description="Helical" evidence="8">
    <location>
        <begin position="253"/>
        <end position="278"/>
    </location>
</feature>
<feature type="domain" description="Major facilitator superfamily (MFS) profile" evidence="9">
    <location>
        <begin position="254"/>
        <end position="432"/>
    </location>
</feature>
<evidence type="ECO:0000256" key="7">
    <source>
        <dbReference type="SAM" id="MobiDB-lite"/>
    </source>
</evidence>
<keyword evidence="6 8" id="KW-0472">Membrane</keyword>
<evidence type="ECO:0000256" key="8">
    <source>
        <dbReference type="SAM" id="Phobius"/>
    </source>
</evidence>
<keyword evidence="3" id="KW-1003">Cell membrane</keyword>
<protein>
    <submittedName>
        <fullName evidence="10">Major facilitator superfamily MFS_1</fullName>
    </submittedName>
</protein>
<evidence type="ECO:0000256" key="3">
    <source>
        <dbReference type="ARBA" id="ARBA00022475"/>
    </source>
</evidence>
<dbReference type="SUPFAM" id="SSF103473">
    <property type="entry name" value="MFS general substrate transporter"/>
    <property type="match status" value="1"/>
</dbReference>
<evidence type="ECO:0000256" key="6">
    <source>
        <dbReference type="ARBA" id="ARBA00023136"/>
    </source>
</evidence>
<comment type="subcellular location">
    <subcellularLocation>
        <location evidence="1">Cell membrane</location>
        <topology evidence="1">Multi-pass membrane protein</topology>
    </subcellularLocation>
</comment>
<dbReference type="InterPro" id="IPR020846">
    <property type="entry name" value="MFS_dom"/>
</dbReference>
<feature type="compositionally biased region" description="Pro residues" evidence="7">
    <location>
        <begin position="217"/>
        <end position="238"/>
    </location>
</feature>
<evidence type="ECO:0000259" key="9">
    <source>
        <dbReference type="PROSITE" id="PS50850"/>
    </source>
</evidence>
<dbReference type="Pfam" id="PF07690">
    <property type="entry name" value="MFS_1"/>
    <property type="match status" value="2"/>
</dbReference>
<keyword evidence="11" id="KW-1185">Reference proteome</keyword>
<evidence type="ECO:0000256" key="4">
    <source>
        <dbReference type="ARBA" id="ARBA00022692"/>
    </source>
</evidence>
<keyword evidence="5 8" id="KW-1133">Transmembrane helix</keyword>
<dbReference type="KEGG" id="tmr:Tmar_1924"/>
<feature type="transmembrane region" description="Helical" evidence="8">
    <location>
        <begin position="344"/>
        <end position="365"/>
    </location>
</feature>
<reference evidence="11" key="2">
    <citation type="journal article" date="2010" name="Stand. Genomic Sci.">
        <title>Complete genome sequence of Thermaerobacter marianensis type strain (7p75aT).</title>
        <authorList>
            <person name="Han C."/>
            <person name="Gu W."/>
            <person name="Zhang X."/>
            <person name="Lapidus A."/>
            <person name="Nolan M."/>
            <person name="Copeland A."/>
            <person name="Lucas S."/>
            <person name="Glavina Del Rio T."/>
            <person name="Tice H."/>
            <person name="Cheng J."/>
            <person name="Tapia R."/>
            <person name="Goodwin L."/>
            <person name="Pitluck S."/>
            <person name="Pagani I."/>
            <person name="Ivanova N."/>
            <person name="Mavromatis K."/>
            <person name="Mikhailova N."/>
            <person name="Pati A."/>
            <person name="Chen A."/>
            <person name="Palaniappan K."/>
            <person name="Land M."/>
            <person name="Hauser L."/>
            <person name="Chang Y."/>
            <person name="Jeffries C."/>
            <person name="Schneider S."/>
            <person name="Rohde M."/>
            <person name="Goker M."/>
            <person name="Pukall R."/>
            <person name="Woyke T."/>
            <person name="Bristow J."/>
            <person name="Eisen J."/>
            <person name="Markowitz V."/>
            <person name="Hugenholtz P."/>
            <person name="Kyrpides N."/>
            <person name="Klenk H."/>
            <person name="Detter J."/>
        </authorList>
    </citation>
    <scope>NUCLEOTIDE SEQUENCE [LARGE SCALE GENOMIC DNA]</scope>
    <source>
        <strain evidence="11">ATCC 700841 / DSM 12885 / JCM 10246 / 7p75a</strain>
    </source>
</reference>
<dbReference type="InterPro" id="IPR011701">
    <property type="entry name" value="MFS"/>
</dbReference>
<name>E6SIR5_THEM7</name>
<dbReference type="STRING" id="644966.Tmar_1924"/>
<dbReference type="HOGENOM" id="CLU_655418_0_0_9"/>
<evidence type="ECO:0000313" key="10">
    <source>
        <dbReference type="EMBL" id="ADU52009.1"/>
    </source>
</evidence>
<sequence length="432" mass="43357">MAVYAYGPVFMRQALGEPRLAVITLALALASLATFVMAGRWGRWGDLTGRPARLVAAGLTGGAGAMALLPVVPSSPAFAALMVATTAFLAAVMPLSVAWLTLRHPDRPGEAAARLYRARSVGWAAGSFGSGWLAEAAGMAGVRLSFLLCAGLALLAAVVVGLVAAGPQTPPALAASAAALGPAGTAHAASRSGRFTRGRTQPDGPEEAGPPNLHNLPDPPAPTATPAPAPAVPLPSPASPGGVEGRPIWRYPAVVAIAAAVLFTASGNEAFFAVFGPYLTEYLDGSSGQVGWALGLASTLGILIMAPVGRLADRWGPRRVFTLGIAGYVAMYALITAFRTPLATVAAFALPLYPLTATGATGVISRTIPPARRGEGVGIYEGSAALAASLGSVAGGLVADLAGLASVPVVSLALAGVGALVAWRWVARTGEA</sequence>
<reference evidence="10 11" key="1">
    <citation type="journal article" date="2010" name="Stand. Genomic Sci.">
        <title>Complete genome sequence of Thermaerobacter marianensis type strain (7p75a).</title>
        <authorList>
            <person name="Han C."/>
            <person name="Gu W."/>
            <person name="Zhang X."/>
            <person name="Lapidus A."/>
            <person name="Nolan M."/>
            <person name="Copeland A."/>
            <person name="Lucas S."/>
            <person name="Del Rio T.G."/>
            <person name="Tice H."/>
            <person name="Cheng J.F."/>
            <person name="Tapia R."/>
            <person name="Goodwin L."/>
            <person name="Pitluck S."/>
            <person name="Pagani I."/>
            <person name="Ivanova N."/>
            <person name="Mavromatis K."/>
            <person name="Mikhailova N."/>
            <person name="Pati A."/>
            <person name="Chen A."/>
            <person name="Palaniappan K."/>
            <person name="Land M."/>
            <person name="Hauser L."/>
            <person name="Chang Y.J."/>
            <person name="Jeffries C.D."/>
            <person name="Schneider S."/>
            <person name="Rohde M."/>
            <person name="Goker M."/>
            <person name="Pukall R."/>
            <person name="Woyke T."/>
            <person name="Bristow J."/>
            <person name="Eisen J.A."/>
            <person name="Markowitz V."/>
            <person name="Hugenholtz P."/>
            <person name="Kyrpides N.C."/>
            <person name="Klenk H.P."/>
            <person name="Detter J.C."/>
        </authorList>
    </citation>
    <scope>NUCLEOTIDE SEQUENCE [LARGE SCALE GENOMIC DNA]</scope>
    <source>
        <strain evidence="11">ATCC 700841 / DSM 12885 / JCM 10246 / 7p75a</strain>
    </source>
</reference>
<evidence type="ECO:0000256" key="5">
    <source>
        <dbReference type="ARBA" id="ARBA00022989"/>
    </source>
</evidence>
<dbReference type="PANTHER" id="PTHR23517:SF2">
    <property type="entry name" value="MULTIDRUG RESISTANCE PROTEIN MDTH"/>
    <property type="match status" value="1"/>
</dbReference>
<feature type="transmembrane region" description="Helical" evidence="8">
    <location>
        <begin position="377"/>
        <end position="399"/>
    </location>
</feature>
<gene>
    <name evidence="10" type="ordered locus">Tmar_1924</name>
</gene>
<dbReference type="EMBL" id="CP002344">
    <property type="protein sequence ID" value="ADU52009.1"/>
    <property type="molecule type" value="Genomic_DNA"/>
</dbReference>
<feature type="transmembrane region" description="Helical" evidence="8">
    <location>
        <begin position="405"/>
        <end position="426"/>
    </location>
</feature>
<dbReference type="PANTHER" id="PTHR23517">
    <property type="entry name" value="RESISTANCE PROTEIN MDTM, PUTATIVE-RELATED-RELATED"/>
    <property type="match status" value="1"/>
</dbReference>
<dbReference type="Proteomes" id="UP000008915">
    <property type="component" value="Chromosome"/>
</dbReference>
<dbReference type="GO" id="GO:0005886">
    <property type="term" value="C:plasma membrane"/>
    <property type="evidence" value="ECO:0007669"/>
    <property type="project" value="UniProtKB-SubCell"/>
</dbReference>
<dbReference type="GO" id="GO:0022857">
    <property type="term" value="F:transmembrane transporter activity"/>
    <property type="evidence" value="ECO:0007669"/>
    <property type="project" value="InterPro"/>
</dbReference>
<dbReference type="PROSITE" id="PS50850">
    <property type="entry name" value="MFS"/>
    <property type="match status" value="1"/>
</dbReference>
<evidence type="ECO:0000313" key="11">
    <source>
        <dbReference type="Proteomes" id="UP000008915"/>
    </source>
</evidence>
<organism evidence="10 11">
    <name type="scientific">Thermaerobacter marianensis (strain ATCC 700841 / DSM 12885 / JCM 10246 / 7p75a)</name>
    <dbReference type="NCBI Taxonomy" id="644966"/>
    <lineage>
        <taxon>Bacteria</taxon>
        <taxon>Bacillati</taxon>
        <taxon>Bacillota</taxon>
        <taxon>Clostridia</taxon>
        <taxon>Eubacteriales</taxon>
        <taxon>Clostridiales Family XVII. Incertae Sedis</taxon>
        <taxon>Thermaerobacter</taxon>
    </lineage>
</organism>
<evidence type="ECO:0000256" key="2">
    <source>
        <dbReference type="ARBA" id="ARBA00022448"/>
    </source>
</evidence>
<feature type="transmembrane region" description="Helical" evidence="8">
    <location>
        <begin position="320"/>
        <end position="338"/>
    </location>
</feature>
<keyword evidence="4 8" id="KW-0812">Transmembrane</keyword>
<feature type="transmembrane region" description="Helical" evidence="8">
    <location>
        <begin position="20"/>
        <end position="42"/>
    </location>
</feature>
<proteinExistence type="predicted"/>
<keyword evidence="2" id="KW-0813">Transport</keyword>
<feature type="transmembrane region" description="Helical" evidence="8">
    <location>
        <begin position="54"/>
        <end position="72"/>
    </location>
</feature>
<dbReference type="AlphaFoldDB" id="E6SIR5"/>
<dbReference type="RefSeq" id="WP_013496310.1">
    <property type="nucleotide sequence ID" value="NC_014831.1"/>
</dbReference>
<evidence type="ECO:0000256" key="1">
    <source>
        <dbReference type="ARBA" id="ARBA00004651"/>
    </source>
</evidence>